<proteinExistence type="inferred from homology"/>
<dbReference type="RefSeq" id="XP_064660904.1">
    <property type="nucleotide sequence ID" value="XM_064800953.1"/>
</dbReference>
<dbReference type="Gene3D" id="3.40.190.10">
    <property type="entry name" value="Periplasmic binding protein-like II"/>
    <property type="match status" value="2"/>
</dbReference>
<protein>
    <recommendedName>
        <fullName evidence="3">Epoxide hydrolase N-terminal domain-containing protein</fullName>
    </recommendedName>
</protein>
<accession>A0AAV9PF17</accession>
<comment type="similarity">
    <text evidence="1">Belongs to the peptidase S33 family.</text>
</comment>
<reference evidence="4 5" key="1">
    <citation type="submission" date="2023-08" db="EMBL/GenBank/DDBJ databases">
        <title>Black Yeasts Isolated from many extreme environments.</title>
        <authorList>
            <person name="Coleine C."/>
            <person name="Stajich J.E."/>
            <person name="Selbmann L."/>
        </authorList>
    </citation>
    <scope>NUCLEOTIDE SEQUENCE [LARGE SCALE GENOMIC DNA]</scope>
    <source>
        <strain evidence="4 5">CCFEE 5935</strain>
    </source>
</reference>
<evidence type="ECO:0000256" key="2">
    <source>
        <dbReference type="ARBA" id="ARBA00022801"/>
    </source>
</evidence>
<comment type="caution">
    <text evidence="4">The sequence shown here is derived from an EMBL/GenBank/DDBJ whole genome shotgun (WGS) entry which is preliminary data.</text>
</comment>
<dbReference type="SUPFAM" id="SSF53474">
    <property type="entry name" value="alpha/beta-Hydrolases"/>
    <property type="match status" value="1"/>
</dbReference>
<dbReference type="SUPFAM" id="SSF53850">
    <property type="entry name" value="Periplasmic binding protein-like II"/>
    <property type="match status" value="1"/>
</dbReference>
<dbReference type="AlphaFoldDB" id="A0AAV9PF17"/>
<dbReference type="GO" id="GO:0004301">
    <property type="term" value="F:epoxide hydrolase activity"/>
    <property type="evidence" value="ECO:0007669"/>
    <property type="project" value="TreeGrafter"/>
</dbReference>
<keyword evidence="5" id="KW-1185">Reference proteome</keyword>
<name>A0AAV9PF17_9PEZI</name>
<feature type="domain" description="Epoxide hydrolase N-terminal" evidence="3">
    <location>
        <begin position="18"/>
        <end position="127"/>
    </location>
</feature>
<sequence length="732" mass="81749">MARPYSTLPAGVKAASEVFNVSIPEEKVTEMKQLVRLSKLPPRTYESVQSDRRYGVTSDWLQEARDAWLEFDWRKVEQDINQFPNYVMPIQHDGDSLNIHFIALFSERKEAVPTLFLHGWPGSVLEFVPILKLLMEKYTASTLPYHVVVPSIPGYAFSSPPPIDKSYGLEDMAAIFNTLMRHLGFEDGYAVQGGDIGSKVARVMGALHPGVKAVHINFCIMPDLGNIPDSEYNEFEREGLRRSAEFKRIGAAYATEHATRTSTIGAVLSSSPLALLAWVGEKFLEWTDNDPAMYTILADISLYWLTECAATCLYPYRQLFTPGYVVAHEKKEWRVKGALGFSWFPKEIAPVPRAWAATTGDLVFWRQHEKGGHFAALERPLRLGNGSDALHSHGLPHYLPRAPLRSAAEWQGFIPPSKIPINHPWLSRYSASALLFFDGASPAANHINTETNELVGNLYQRPSFRIGFGRAAHAGVIRAFCEAFIQSQGHNISIGLVQNNSRQTLAALLADVVQVAISDEPHHVNLATGEGWCEPIRPVFNDHSILVGPSNDPAGVIRLNSLAAALRKLARSTPYEQNRYRQMLFHSCGDGSATFYRKLELWHSAGIDTSHVEWAKAYALDPFEALMKAQREGAYIMTERSTYLLAKHGAYIPSLRVYIEEDPALVISCSVVMNRVTTTHNATARQFAEWLGSDSAQHIITTFGRSLSYSKSMFTAAAEPHFEYGRRLKGKL</sequence>
<dbReference type="GeneID" id="89925043"/>
<organism evidence="4 5">
    <name type="scientific">Saxophila tyrrhenica</name>
    <dbReference type="NCBI Taxonomy" id="1690608"/>
    <lineage>
        <taxon>Eukaryota</taxon>
        <taxon>Fungi</taxon>
        <taxon>Dikarya</taxon>
        <taxon>Ascomycota</taxon>
        <taxon>Pezizomycotina</taxon>
        <taxon>Dothideomycetes</taxon>
        <taxon>Dothideomycetidae</taxon>
        <taxon>Mycosphaerellales</taxon>
        <taxon>Extremaceae</taxon>
        <taxon>Saxophila</taxon>
    </lineage>
</organism>
<dbReference type="InterPro" id="IPR029058">
    <property type="entry name" value="AB_hydrolase_fold"/>
</dbReference>
<evidence type="ECO:0000313" key="5">
    <source>
        <dbReference type="Proteomes" id="UP001337655"/>
    </source>
</evidence>
<evidence type="ECO:0000256" key="1">
    <source>
        <dbReference type="ARBA" id="ARBA00010088"/>
    </source>
</evidence>
<dbReference type="Pfam" id="PF06441">
    <property type="entry name" value="EHN"/>
    <property type="match status" value="1"/>
</dbReference>
<keyword evidence="2" id="KW-0378">Hydrolase</keyword>
<dbReference type="InterPro" id="IPR010497">
    <property type="entry name" value="Epoxide_hydro_N"/>
</dbReference>
<dbReference type="PRINTS" id="PR00412">
    <property type="entry name" value="EPOXHYDRLASE"/>
</dbReference>
<dbReference type="PANTHER" id="PTHR21661:SF39">
    <property type="entry name" value="HYDROLASE, PUTATIVE (AFU_ORTHOLOGUE AFUA_3G08960)-RELATED"/>
    <property type="match status" value="1"/>
</dbReference>
<dbReference type="EMBL" id="JAVRRT010000005">
    <property type="protein sequence ID" value="KAK5172060.1"/>
    <property type="molecule type" value="Genomic_DNA"/>
</dbReference>
<dbReference type="PANTHER" id="PTHR21661">
    <property type="entry name" value="EPOXIDE HYDROLASE 1-RELATED"/>
    <property type="match status" value="1"/>
</dbReference>
<dbReference type="Pfam" id="PF13531">
    <property type="entry name" value="SBP_bac_11"/>
    <property type="match status" value="1"/>
</dbReference>
<evidence type="ECO:0000313" key="4">
    <source>
        <dbReference type="EMBL" id="KAK5172060.1"/>
    </source>
</evidence>
<evidence type="ECO:0000259" key="3">
    <source>
        <dbReference type="Pfam" id="PF06441"/>
    </source>
</evidence>
<gene>
    <name evidence="4" type="ORF">LTR77_003697</name>
</gene>
<dbReference type="GO" id="GO:0097176">
    <property type="term" value="P:epoxide metabolic process"/>
    <property type="evidence" value="ECO:0007669"/>
    <property type="project" value="TreeGrafter"/>
</dbReference>
<dbReference type="Proteomes" id="UP001337655">
    <property type="component" value="Unassembled WGS sequence"/>
</dbReference>
<dbReference type="InterPro" id="IPR000639">
    <property type="entry name" value="Epox_hydrolase-like"/>
</dbReference>
<dbReference type="Gene3D" id="3.40.50.1820">
    <property type="entry name" value="alpha/beta hydrolase"/>
    <property type="match status" value="1"/>
</dbReference>